<keyword evidence="3" id="KW-1185">Reference proteome</keyword>
<accession>A0A226BVJ6</accession>
<name>A0A226BVJ6_9FIRM</name>
<keyword evidence="1" id="KW-0472">Membrane</keyword>
<dbReference type="EMBL" id="NIQC01000030">
    <property type="protein sequence ID" value="OWZ83013.1"/>
    <property type="molecule type" value="Genomic_DNA"/>
</dbReference>
<organism evidence="2 3">
    <name type="scientific">Natranaerobius trueperi</name>
    <dbReference type="NCBI Taxonomy" id="759412"/>
    <lineage>
        <taxon>Bacteria</taxon>
        <taxon>Bacillati</taxon>
        <taxon>Bacillota</taxon>
        <taxon>Clostridia</taxon>
        <taxon>Natranaerobiales</taxon>
        <taxon>Natranaerobiaceae</taxon>
        <taxon>Natranaerobius</taxon>
    </lineage>
</organism>
<gene>
    <name evidence="2" type="ORF">CDO51_10965</name>
</gene>
<evidence type="ECO:0000256" key="1">
    <source>
        <dbReference type="SAM" id="Phobius"/>
    </source>
</evidence>
<evidence type="ECO:0000313" key="2">
    <source>
        <dbReference type="EMBL" id="OWZ83013.1"/>
    </source>
</evidence>
<dbReference type="Proteomes" id="UP000214588">
    <property type="component" value="Unassembled WGS sequence"/>
</dbReference>
<comment type="caution">
    <text evidence="2">The sequence shown here is derived from an EMBL/GenBank/DDBJ whole genome shotgun (WGS) entry which is preliminary data.</text>
</comment>
<proteinExistence type="predicted"/>
<sequence length="145" mass="16376">MHKGDIILTGALAGFIGNIVKLLTAFLMYYTGIINKTYLHIASKYYQHDSLDNIFAILNSLVADFFYAATLGVIFFIILKNTNMYYAKLKGLLFGGLLHILNNGVLIFDGFNDVVLDEATEFFLLFPTLIFGFVTCWIIKKRSLN</sequence>
<feature type="transmembrane region" description="Helical" evidence="1">
    <location>
        <begin position="12"/>
        <end position="34"/>
    </location>
</feature>
<feature type="transmembrane region" description="Helical" evidence="1">
    <location>
        <begin position="91"/>
        <end position="110"/>
    </location>
</feature>
<reference evidence="2 3" key="1">
    <citation type="submission" date="2017-06" db="EMBL/GenBank/DDBJ databases">
        <title>Draft Genome Sequence of Natranaerobius trueperi halophilic, alkalithermophilic bacteria from soda lakes.</title>
        <authorList>
            <person name="Zhao B."/>
        </authorList>
    </citation>
    <scope>NUCLEOTIDE SEQUENCE [LARGE SCALE GENOMIC DNA]</scope>
    <source>
        <strain evidence="2 3">DSM 18760</strain>
    </source>
</reference>
<feature type="transmembrane region" description="Helical" evidence="1">
    <location>
        <begin position="54"/>
        <end position="79"/>
    </location>
</feature>
<feature type="transmembrane region" description="Helical" evidence="1">
    <location>
        <begin position="122"/>
        <end position="139"/>
    </location>
</feature>
<keyword evidence="1" id="KW-0812">Transmembrane</keyword>
<evidence type="ECO:0000313" key="3">
    <source>
        <dbReference type="Proteomes" id="UP000214588"/>
    </source>
</evidence>
<dbReference type="AlphaFoldDB" id="A0A226BVJ6"/>
<dbReference type="RefSeq" id="WP_089024302.1">
    <property type="nucleotide sequence ID" value="NZ_NIQC01000030.1"/>
</dbReference>
<keyword evidence="1" id="KW-1133">Transmembrane helix</keyword>
<protein>
    <submittedName>
        <fullName evidence="2">Uncharacterized protein</fullName>
    </submittedName>
</protein>
<dbReference type="OrthoDB" id="1798220at2"/>